<reference evidence="2" key="2">
    <citation type="submission" date="2023-01" db="EMBL/GenBank/DDBJ databases">
        <authorList>
            <person name="Petersen C."/>
        </authorList>
    </citation>
    <scope>NUCLEOTIDE SEQUENCE</scope>
    <source>
        <strain evidence="2">IBT 17514</strain>
    </source>
</reference>
<organism evidence="2 3">
    <name type="scientific">Penicillium malachiteum</name>
    <dbReference type="NCBI Taxonomy" id="1324776"/>
    <lineage>
        <taxon>Eukaryota</taxon>
        <taxon>Fungi</taxon>
        <taxon>Dikarya</taxon>
        <taxon>Ascomycota</taxon>
        <taxon>Pezizomycotina</taxon>
        <taxon>Eurotiomycetes</taxon>
        <taxon>Eurotiomycetidae</taxon>
        <taxon>Eurotiales</taxon>
        <taxon>Aspergillaceae</taxon>
        <taxon>Penicillium</taxon>
    </lineage>
</organism>
<dbReference type="GO" id="GO:0000447">
    <property type="term" value="P:endonucleolytic cleavage in ITS1 to separate SSU-rRNA from 5.8S rRNA and LSU-rRNA from tricistronic rRNA transcript (SSU-rRNA, 5.8S rRNA, LSU-rRNA)"/>
    <property type="evidence" value="ECO:0007669"/>
    <property type="project" value="TreeGrafter"/>
</dbReference>
<sequence length="674" mass="75404">MLDFDDDASRREKCFTTVTQLPAFVDPKQIPTKKSPFSAVLNHPFIHTIEVILPADAYSSIQAPLEAKLEKIQCARVFMRASDLLENDFFNTYIKTGNILMVSEGRSGSDTVFSLRDGQYRRIRDFGPCLLKIELGKEIYERTGLVGKPIRSGGRKHGKERFVIELNLRLPSMLHGKKGFDKIVWAFQTVLGQSIAWLFCDLSEQTNDGKPIQKHHPRWIDTAPAADHLSQIMVPPLLGLVSKDMPEVDLQEACGSLSEWIAMAQMRSPRLSAEDELEMARVDFPAMDDKVDLRYVGDFMPDAMHHIAQHPHVEDSLMAELLTAYTNENWDYFSEVSELTTPSACENLPSAIDPSLLVIRPDLDADTEMHDAIFSPDIPSDESSRGSSEPSENLEKPENADSQSSSLKTEESSKSSSVKTDQSPTGPTNAPPISVTASQSSSLEREAPQAVFDTHPIPVSESQPMSRSSYNSEGPYPTPPPSQPEWYQQAFSQSYFPQQYYPQPIYAQSLYPPRAAPPFSPPVMAPAPHPMGYNIPLPFTQFTPHIQSHIHAQIPSDVPMAPFPPQFQYHPQFMPPMAHPMYQPQPQPQQQPYIGPRAVPQPVPHHPVPPQPVPSQSVNPQPTTPKRVFEFINTTVPEGFVANPNNHGRWQVDSNGQRHYLNAPAAKRQCVRND</sequence>
<feature type="region of interest" description="Disordered" evidence="1">
    <location>
        <begin position="373"/>
        <end position="484"/>
    </location>
</feature>
<feature type="region of interest" description="Disordered" evidence="1">
    <location>
        <begin position="582"/>
        <end position="624"/>
    </location>
</feature>
<dbReference type="GO" id="GO:0030681">
    <property type="term" value="C:multimeric ribonuclease P complex"/>
    <property type="evidence" value="ECO:0007669"/>
    <property type="project" value="TreeGrafter"/>
</dbReference>
<keyword evidence="3" id="KW-1185">Reference proteome</keyword>
<proteinExistence type="predicted"/>
<dbReference type="EMBL" id="JAQJAN010000004">
    <property type="protein sequence ID" value="KAJ5732679.1"/>
    <property type="molecule type" value="Genomic_DNA"/>
</dbReference>
<protein>
    <submittedName>
        <fullName evidence="2">Uncharacterized protein</fullName>
    </submittedName>
</protein>
<dbReference type="PANTHER" id="PTHR15396:SF1">
    <property type="entry name" value="RIBONUCLEASE P PROTEIN SUBUNIT P40"/>
    <property type="match status" value="1"/>
</dbReference>
<dbReference type="Proteomes" id="UP001215712">
    <property type="component" value="Unassembled WGS sequence"/>
</dbReference>
<dbReference type="GO" id="GO:0000171">
    <property type="term" value="F:ribonuclease MRP activity"/>
    <property type="evidence" value="ECO:0007669"/>
    <property type="project" value="TreeGrafter"/>
</dbReference>
<dbReference type="AlphaFoldDB" id="A0AAD6MYH7"/>
<name>A0AAD6MYH7_9EURO</name>
<reference evidence="2" key="1">
    <citation type="journal article" date="2023" name="IMA Fungus">
        <title>Comparative genomic study of the Penicillium genus elucidates a diverse pangenome and 15 lateral gene transfer events.</title>
        <authorList>
            <person name="Petersen C."/>
            <person name="Sorensen T."/>
            <person name="Nielsen M.R."/>
            <person name="Sondergaard T.E."/>
            <person name="Sorensen J.L."/>
            <person name="Fitzpatrick D.A."/>
            <person name="Frisvad J.C."/>
            <person name="Nielsen K.L."/>
        </authorList>
    </citation>
    <scope>NUCLEOTIDE SEQUENCE</scope>
    <source>
        <strain evidence="2">IBT 17514</strain>
    </source>
</reference>
<gene>
    <name evidence="2" type="ORF">N7493_004160</name>
</gene>
<feature type="compositionally biased region" description="Low complexity" evidence="1">
    <location>
        <begin position="414"/>
        <end position="423"/>
    </location>
</feature>
<feature type="compositionally biased region" description="Polar residues" evidence="1">
    <location>
        <begin position="460"/>
        <end position="472"/>
    </location>
</feature>
<evidence type="ECO:0000313" key="2">
    <source>
        <dbReference type="EMBL" id="KAJ5732679.1"/>
    </source>
</evidence>
<comment type="caution">
    <text evidence="2">The sequence shown here is derived from an EMBL/GenBank/DDBJ whole genome shotgun (WGS) entry which is preliminary data.</text>
</comment>
<dbReference type="Pfam" id="PF08584">
    <property type="entry name" value="Ribonuc_P_40"/>
    <property type="match status" value="1"/>
</dbReference>
<feature type="compositionally biased region" description="Pro residues" evidence="1">
    <location>
        <begin position="599"/>
        <end position="613"/>
    </location>
</feature>
<dbReference type="GO" id="GO:0000172">
    <property type="term" value="C:ribonuclease MRP complex"/>
    <property type="evidence" value="ECO:0007669"/>
    <property type="project" value="TreeGrafter"/>
</dbReference>
<dbReference type="GO" id="GO:0001682">
    <property type="term" value="P:tRNA 5'-leader removal"/>
    <property type="evidence" value="ECO:0007669"/>
    <property type="project" value="InterPro"/>
</dbReference>
<dbReference type="GO" id="GO:0004526">
    <property type="term" value="F:ribonuclease P activity"/>
    <property type="evidence" value="ECO:0007669"/>
    <property type="project" value="TreeGrafter"/>
</dbReference>
<dbReference type="InterPro" id="IPR013893">
    <property type="entry name" value="RNase_P_Rpp40"/>
</dbReference>
<evidence type="ECO:0000256" key="1">
    <source>
        <dbReference type="SAM" id="MobiDB-lite"/>
    </source>
</evidence>
<accession>A0AAD6MYH7</accession>
<evidence type="ECO:0000313" key="3">
    <source>
        <dbReference type="Proteomes" id="UP001215712"/>
    </source>
</evidence>
<dbReference type="PANTHER" id="PTHR15396">
    <property type="entry name" value="RIBONUCLEASE P PROTEIN SUBUNIT P40"/>
    <property type="match status" value="1"/>
</dbReference>